<name>A0A2H0RNH4_9BACT</name>
<dbReference type="NCBIfam" id="TIGR01511">
    <property type="entry name" value="ATPase-IB1_Cu"/>
    <property type="match status" value="1"/>
</dbReference>
<dbReference type="EMBL" id="PCYM01000001">
    <property type="protein sequence ID" value="PIR48030.1"/>
    <property type="molecule type" value="Genomic_DNA"/>
</dbReference>
<keyword evidence="14 16" id="KW-0472">Membrane</keyword>
<dbReference type="Gene3D" id="3.40.1110.10">
    <property type="entry name" value="Calcium-transporting ATPase, cytoplasmic domain N"/>
    <property type="match status" value="1"/>
</dbReference>
<dbReference type="PANTHER" id="PTHR43520">
    <property type="entry name" value="ATP7, ISOFORM B"/>
    <property type="match status" value="1"/>
</dbReference>
<evidence type="ECO:0000259" key="17">
    <source>
        <dbReference type="PROSITE" id="PS50846"/>
    </source>
</evidence>
<dbReference type="NCBIfam" id="TIGR01525">
    <property type="entry name" value="ATPase-IB_hvy"/>
    <property type="match status" value="1"/>
</dbReference>
<dbReference type="PROSITE" id="PS01229">
    <property type="entry name" value="COF_2"/>
    <property type="match status" value="1"/>
</dbReference>
<dbReference type="SFLD" id="SFLDS00003">
    <property type="entry name" value="Haloacid_Dehalogenase"/>
    <property type="match status" value="1"/>
</dbReference>
<organism evidence="18 19">
    <name type="scientific">Candidatus Uhrbacteria bacterium CG10_big_fil_rev_8_21_14_0_10_50_16</name>
    <dbReference type="NCBI Taxonomy" id="1975039"/>
    <lineage>
        <taxon>Bacteria</taxon>
        <taxon>Candidatus Uhriibacteriota</taxon>
    </lineage>
</organism>
<evidence type="ECO:0000256" key="14">
    <source>
        <dbReference type="ARBA" id="ARBA00023136"/>
    </source>
</evidence>
<feature type="transmembrane region" description="Helical" evidence="16">
    <location>
        <begin position="359"/>
        <end position="386"/>
    </location>
</feature>
<dbReference type="SFLD" id="SFLDG00002">
    <property type="entry name" value="C1.7:_P-type_atpase_like"/>
    <property type="match status" value="1"/>
</dbReference>
<sequence>MTKHTLKIEGMHCASCAVNIEGAFKALPEVTNANVNYATEEAVVETDLDRAALEEIVKKEGYTVRNEKMEGMEGHEHMHETGAAAKKKALTAVILALPVFVLAMFKISLPGAVFGIPSSLAIQAVLTLVVIFWPGLGFHVTAWNQLKKGRANMDTLISMGTLVATVFSVWSITQSGEAYFETAAVIAALILIGRYFEALSKGRAGEAIQKLLELGAKQAHLVLKDGSFRDVDVETLAIGDVVLVRPGEKIPLDGEVTEGTSTIDESMLTGESVPIKKTIGAQVYGATVNQKGPLHVKMTKLAGESVLSQIVQLVKDAQAQKAPMQKLADQISGVFVPIVIGIALVTFVVWYLISGDLQTALIPAVAVLVIACPCALGLATPTAILVGTGRAAKSGIFIKSGEALERGKVVDVVMLDKTGTITMGKPAVTDVVALKGSDVELILLAAAVEKLSEHPLADAIVRHAGTAGLPPVQNVQTETGKGIQGEINGETVRVGRATYVVEAIDSIVTKQVEVLQHEAKTVVFVSKAGVLMGFVAIADPVKAGAEQAIKKLQAMGARTVMLTGDNTQTARAIANAVGIDDVHAEVMPEDKLRLVKEEQAKGNRVAFVGDGINDAPALTQADLGIAMGTGTDIAIESGQIVLVGGEPTKIPEAIYISRKTFNAIKQNLFWAFLYNVLGIPLAALGLLNPMIAAGAMAFSSISVLLNSLRLKRL</sequence>
<comment type="catalytic activity">
    <reaction evidence="15">
        <text>Cu(+)(in) + ATP + H2O = Cu(+)(out) + ADP + phosphate + H(+)</text>
        <dbReference type="Rhea" id="RHEA:25792"/>
        <dbReference type="ChEBI" id="CHEBI:15377"/>
        <dbReference type="ChEBI" id="CHEBI:15378"/>
        <dbReference type="ChEBI" id="CHEBI:30616"/>
        <dbReference type="ChEBI" id="CHEBI:43474"/>
        <dbReference type="ChEBI" id="CHEBI:49552"/>
        <dbReference type="ChEBI" id="CHEBI:456216"/>
        <dbReference type="EC" id="7.2.2.8"/>
    </reaction>
</comment>
<dbReference type="PRINTS" id="PR00943">
    <property type="entry name" value="CUATPASE"/>
</dbReference>
<evidence type="ECO:0000256" key="11">
    <source>
        <dbReference type="ARBA" id="ARBA00022989"/>
    </source>
</evidence>
<dbReference type="GO" id="GO:0140581">
    <property type="term" value="F:P-type monovalent copper transporter activity"/>
    <property type="evidence" value="ECO:0007669"/>
    <property type="project" value="UniProtKB-EC"/>
</dbReference>
<dbReference type="SUPFAM" id="SSF55008">
    <property type="entry name" value="HMA, heavy metal-associated domain"/>
    <property type="match status" value="1"/>
</dbReference>
<dbReference type="SUPFAM" id="SSF56784">
    <property type="entry name" value="HAD-like"/>
    <property type="match status" value="1"/>
</dbReference>
<feature type="transmembrane region" description="Helical" evidence="16">
    <location>
        <begin position="667"/>
        <end position="684"/>
    </location>
</feature>
<feature type="transmembrane region" description="Helical" evidence="16">
    <location>
        <begin position="178"/>
        <end position="196"/>
    </location>
</feature>
<evidence type="ECO:0000256" key="16">
    <source>
        <dbReference type="RuleBase" id="RU362081"/>
    </source>
</evidence>
<dbReference type="CDD" id="cd02094">
    <property type="entry name" value="P-type_ATPase_Cu-like"/>
    <property type="match status" value="1"/>
</dbReference>
<dbReference type="Gene3D" id="2.70.150.10">
    <property type="entry name" value="Calcium-transporting ATPase, cytoplasmic transduction domain A"/>
    <property type="match status" value="1"/>
</dbReference>
<feature type="transmembrane region" description="Helical" evidence="16">
    <location>
        <begin position="121"/>
        <end position="143"/>
    </location>
</feature>
<dbReference type="FunFam" id="2.70.150.10:FF:000002">
    <property type="entry name" value="Copper-transporting ATPase 1, putative"/>
    <property type="match status" value="1"/>
</dbReference>
<dbReference type="GO" id="GO:0005507">
    <property type="term" value="F:copper ion binding"/>
    <property type="evidence" value="ECO:0007669"/>
    <property type="project" value="TreeGrafter"/>
</dbReference>
<keyword evidence="8" id="KW-0187">Copper transport</keyword>
<evidence type="ECO:0000256" key="5">
    <source>
        <dbReference type="ARBA" id="ARBA00022692"/>
    </source>
</evidence>
<dbReference type="InterPro" id="IPR036412">
    <property type="entry name" value="HAD-like_sf"/>
</dbReference>
<dbReference type="PRINTS" id="PR00119">
    <property type="entry name" value="CATATPASE"/>
</dbReference>
<dbReference type="InterPro" id="IPR044492">
    <property type="entry name" value="P_typ_ATPase_HD_dom"/>
</dbReference>
<evidence type="ECO:0000256" key="6">
    <source>
        <dbReference type="ARBA" id="ARBA00022723"/>
    </source>
</evidence>
<dbReference type="InterPro" id="IPR008250">
    <property type="entry name" value="ATPase_P-typ_transduc_dom_A_sf"/>
</dbReference>
<evidence type="ECO:0000313" key="19">
    <source>
        <dbReference type="Proteomes" id="UP000230084"/>
    </source>
</evidence>
<dbReference type="GO" id="GO:0012505">
    <property type="term" value="C:endomembrane system"/>
    <property type="evidence" value="ECO:0007669"/>
    <property type="project" value="UniProtKB-SubCell"/>
</dbReference>
<dbReference type="InterPro" id="IPR027256">
    <property type="entry name" value="P-typ_ATPase_IB"/>
</dbReference>
<dbReference type="InterPro" id="IPR001757">
    <property type="entry name" value="P_typ_ATPase"/>
</dbReference>
<dbReference type="Pfam" id="PF00702">
    <property type="entry name" value="Hydrolase"/>
    <property type="match status" value="1"/>
</dbReference>
<keyword evidence="12" id="KW-0186">Copper</keyword>
<dbReference type="EC" id="7.2.2.8" evidence="3"/>
<dbReference type="SFLD" id="SFLDF00027">
    <property type="entry name" value="p-type_atpase"/>
    <property type="match status" value="1"/>
</dbReference>
<dbReference type="InterPro" id="IPR023299">
    <property type="entry name" value="ATPase_P-typ_cyto_dom_N"/>
</dbReference>
<keyword evidence="9 16" id="KW-0067">ATP-binding</keyword>
<dbReference type="InterPro" id="IPR036163">
    <property type="entry name" value="HMA_dom_sf"/>
</dbReference>
<evidence type="ECO:0000256" key="4">
    <source>
        <dbReference type="ARBA" id="ARBA00022448"/>
    </source>
</evidence>
<dbReference type="GO" id="GO:0005524">
    <property type="term" value="F:ATP binding"/>
    <property type="evidence" value="ECO:0007669"/>
    <property type="project" value="UniProtKB-UniRule"/>
</dbReference>
<dbReference type="PANTHER" id="PTHR43520:SF8">
    <property type="entry name" value="P-TYPE CU(+) TRANSPORTER"/>
    <property type="match status" value="1"/>
</dbReference>
<dbReference type="NCBIfam" id="TIGR01494">
    <property type="entry name" value="ATPase_P-type"/>
    <property type="match status" value="1"/>
</dbReference>
<evidence type="ECO:0000256" key="15">
    <source>
        <dbReference type="ARBA" id="ARBA00049289"/>
    </source>
</evidence>
<keyword evidence="11 16" id="KW-1133">Transmembrane helix</keyword>
<dbReference type="CDD" id="cd00371">
    <property type="entry name" value="HMA"/>
    <property type="match status" value="1"/>
</dbReference>
<evidence type="ECO:0000256" key="1">
    <source>
        <dbReference type="ARBA" id="ARBA00004127"/>
    </source>
</evidence>
<dbReference type="GO" id="GO:0043682">
    <property type="term" value="F:P-type divalent copper transporter activity"/>
    <property type="evidence" value="ECO:0007669"/>
    <property type="project" value="TreeGrafter"/>
</dbReference>
<keyword evidence="10" id="KW-1278">Translocase</keyword>
<keyword evidence="16" id="KW-1003">Cell membrane</keyword>
<dbReference type="Gene3D" id="3.40.50.1000">
    <property type="entry name" value="HAD superfamily/HAD-like"/>
    <property type="match status" value="1"/>
</dbReference>
<dbReference type="GO" id="GO:0005886">
    <property type="term" value="C:plasma membrane"/>
    <property type="evidence" value="ECO:0007669"/>
    <property type="project" value="UniProtKB-SubCell"/>
</dbReference>
<dbReference type="PROSITE" id="PS50846">
    <property type="entry name" value="HMA_2"/>
    <property type="match status" value="1"/>
</dbReference>
<comment type="subcellular location">
    <subcellularLocation>
        <location evidence="16">Cell membrane</location>
    </subcellularLocation>
    <subcellularLocation>
        <location evidence="1">Endomembrane system</location>
        <topology evidence="1">Multi-pass membrane protein</topology>
    </subcellularLocation>
</comment>
<evidence type="ECO:0000256" key="2">
    <source>
        <dbReference type="ARBA" id="ARBA00006024"/>
    </source>
</evidence>
<dbReference type="GO" id="GO:0016887">
    <property type="term" value="F:ATP hydrolysis activity"/>
    <property type="evidence" value="ECO:0007669"/>
    <property type="project" value="InterPro"/>
</dbReference>
<dbReference type="PROSITE" id="PS00154">
    <property type="entry name" value="ATPASE_E1_E2"/>
    <property type="match status" value="1"/>
</dbReference>
<dbReference type="InterPro" id="IPR023298">
    <property type="entry name" value="ATPase_P-typ_TM_dom_sf"/>
</dbReference>
<feature type="transmembrane region" description="Helical" evidence="16">
    <location>
        <begin position="89"/>
        <end position="109"/>
    </location>
</feature>
<dbReference type="FunFam" id="3.40.50.1000:FF:000144">
    <property type="entry name" value="copper-transporting ATPase 1 isoform X2"/>
    <property type="match status" value="1"/>
</dbReference>
<dbReference type="Gene3D" id="3.30.70.100">
    <property type="match status" value="1"/>
</dbReference>
<dbReference type="InterPro" id="IPR023214">
    <property type="entry name" value="HAD_sf"/>
</dbReference>
<accession>A0A2H0RNH4</accession>
<dbReference type="InterPro" id="IPR018303">
    <property type="entry name" value="ATPase_P-typ_P_site"/>
</dbReference>
<evidence type="ECO:0000256" key="7">
    <source>
        <dbReference type="ARBA" id="ARBA00022741"/>
    </source>
</evidence>
<reference evidence="18 19" key="1">
    <citation type="submission" date="2017-09" db="EMBL/GenBank/DDBJ databases">
        <title>Depth-based differentiation of microbial function through sediment-hosted aquifers and enrichment of novel symbionts in the deep terrestrial subsurface.</title>
        <authorList>
            <person name="Probst A.J."/>
            <person name="Ladd B."/>
            <person name="Jarett J.K."/>
            <person name="Geller-Mcgrath D.E."/>
            <person name="Sieber C.M."/>
            <person name="Emerson J.B."/>
            <person name="Anantharaman K."/>
            <person name="Thomas B.C."/>
            <person name="Malmstrom R."/>
            <person name="Stieglmeier M."/>
            <person name="Klingl A."/>
            <person name="Woyke T."/>
            <person name="Ryan C.M."/>
            <person name="Banfield J.F."/>
        </authorList>
    </citation>
    <scope>NUCLEOTIDE SEQUENCE [LARGE SCALE GENOMIC DNA]</scope>
    <source>
        <strain evidence="18">CG10_big_fil_rev_8_21_14_0_10_50_16</strain>
    </source>
</reference>
<comment type="caution">
    <text evidence="18">The sequence shown here is derived from an EMBL/GenBank/DDBJ whole genome shotgun (WGS) entry which is preliminary data.</text>
</comment>
<dbReference type="Proteomes" id="UP000230084">
    <property type="component" value="Unassembled WGS sequence"/>
</dbReference>
<dbReference type="Pfam" id="PF00122">
    <property type="entry name" value="E1-E2_ATPase"/>
    <property type="match status" value="1"/>
</dbReference>
<evidence type="ECO:0000256" key="8">
    <source>
        <dbReference type="ARBA" id="ARBA00022796"/>
    </source>
</evidence>
<dbReference type="SUPFAM" id="SSF81665">
    <property type="entry name" value="Calcium ATPase, transmembrane domain M"/>
    <property type="match status" value="1"/>
</dbReference>
<gene>
    <name evidence="18" type="ORF">COV06_01370</name>
</gene>
<dbReference type="AlphaFoldDB" id="A0A2H0RNH4"/>
<feature type="domain" description="HMA" evidence="17">
    <location>
        <begin position="2"/>
        <end position="65"/>
    </location>
</feature>
<evidence type="ECO:0000256" key="12">
    <source>
        <dbReference type="ARBA" id="ARBA00023008"/>
    </source>
</evidence>
<comment type="similarity">
    <text evidence="2 16">Belongs to the cation transport ATPase (P-type) (TC 3.A.3) family. Type IB subfamily.</text>
</comment>
<feature type="transmembrane region" description="Helical" evidence="16">
    <location>
        <begin position="331"/>
        <end position="353"/>
    </location>
</feature>
<keyword evidence="13" id="KW-0406">Ion transport</keyword>
<evidence type="ECO:0000256" key="3">
    <source>
        <dbReference type="ARBA" id="ARBA00012517"/>
    </source>
</evidence>
<proteinExistence type="inferred from homology"/>
<keyword evidence="4" id="KW-0813">Transport</keyword>
<feature type="transmembrane region" description="Helical" evidence="16">
    <location>
        <begin position="155"/>
        <end position="172"/>
    </location>
</feature>
<dbReference type="InterPro" id="IPR059000">
    <property type="entry name" value="ATPase_P-type_domA"/>
</dbReference>
<protein>
    <recommendedName>
        <fullName evidence="3">P-type Cu(+) transporter</fullName>
        <ecNumber evidence="3">7.2.2.8</ecNumber>
    </recommendedName>
</protein>
<keyword evidence="6 16" id="KW-0479">Metal-binding</keyword>
<keyword evidence="7 16" id="KW-0547">Nucleotide-binding</keyword>
<keyword evidence="5 16" id="KW-0812">Transmembrane</keyword>
<feature type="transmembrane region" description="Helical" evidence="16">
    <location>
        <begin position="690"/>
        <end position="708"/>
    </location>
</feature>
<evidence type="ECO:0000256" key="9">
    <source>
        <dbReference type="ARBA" id="ARBA00022840"/>
    </source>
</evidence>
<dbReference type="Pfam" id="PF00403">
    <property type="entry name" value="HMA"/>
    <property type="match status" value="1"/>
</dbReference>
<dbReference type="GO" id="GO:0055070">
    <property type="term" value="P:copper ion homeostasis"/>
    <property type="evidence" value="ECO:0007669"/>
    <property type="project" value="TreeGrafter"/>
</dbReference>
<evidence type="ECO:0000256" key="13">
    <source>
        <dbReference type="ARBA" id="ARBA00023065"/>
    </source>
</evidence>
<evidence type="ECO:0000313" key="18">
    <source>
        <dbReference type="EMBL" id="PIR48030.1"/>
    </source>
</evidence>
<dbReference type="InterPro" id="IPR006121">
    <property type="entry name" value="HMA_dom"/>
</dbReference>
<evidence type="ECO:0000256" key="10">
    <source>
        <dbReference type="ARBA" id="ARBA00022967"/>
    </source>
</evidence>
<dbReference type="SUPFAM" id="SSF81653">
    <property type="entry name" value="Calcium ATPase, transduction domain A"/>
    <property type="match status" value="1"/>
</dbReference>